<dbReference type="InterPro" id="IPR029065">
    <property type="entry name" value="Enolase_C-like"/>
</dbReference>
<dbReference type="InterPro" id="IPR029017">
    <property type="entry name" value="Enolase-like_N"/>
</dbReference>
<dbReference type="SMART" id="SM00922">
    <property type="entry name" value="MR_MLE"/>
    <property type="match status" value="1"/>
</dbReference>
<gene>
    <name evidence="5" type="ORF">H8716_13065</name>
</gene>
<name>A0ABR7NEB7_9FIRM</name>
<dbReference type="InterPro" id="IPR036849">
    <property type="entry name" value="Enolase-like_C_sf"/>
</dbReference>
<dbReference type="Proteomes" id="UP000657421">
    <property type="component" value="Unassembled WGS sequence"/>
</dbReference>
<dbReference type="Pfam" id="PF13378">
    <property type="entry name" value="MR_MLE_C"/>
    <property type="match status" value="1"/>
</dbReference>
<keyword evidence="6" id="KW-1185">Reference proteome</keyword>
<dbReference type="RefSeq" id="WP_249309470.1">
    <property type="nucleotide sequence ID" value="NZ_JACRSZ010000014.1"/>
</dbReference>
<feature type="domain" description="Mandelate racemase/muconate lactonizing enzyme C-terminal" evidence="4">
    <location>
        <begin position="156"/>
        <end position="256"/>
    </location>
</feature>
<protein>
    <submittedName>
        <fullName evidence="5">Mandelate racemase/muconate lactonizing enzyme family protein</fullName>
    </submittedName>
</protein>
<comment type="cofactor">
    <cofactor evidence="1">
        <name>Mg(2+)</name>
        <dbReference type="ChEBI" id="CHEBI:18420"/>
    </cofactor>
</comment>
<dbReference type="InterPro" id="IPR046945">
    <property type="entry name" value="RHMD-like"/>
</dbReference>
<dbReference type="SUPFAM" id="SSF51604">
    <property type="entry name" value="Enolase C-terminal domain-like"/>
    <property type="match status" value="1"/>
</dbReference>
<keyword evidence="3" id="KW-0460">Magnesium</keyword>
<comment type="caution">
    <text evidence="5">The sequence shown here is derived from an EMBL/GenBank/DDBJ whole genome shotgun (WGS) entry which is preliminary data.</text>
</comment>
<accession>A0ABR7NEB7</accession>
<evidence type="ECO:0000313" key="5">
    <source>
        <dbReference type="EMBL" id="MBC8574003.1"/>
    </source>
</evidence>
<evidence type="ECO:0000313" key="6">
    <source>
        <dbReference type="Proteomes" id="UP000657421"/>
    </source>
</evidence>
<organism evidence="5 6">
    <name type="scientific">Jingyaoa shaoxingensis</name>
    <dbReference type="NCBI Taxonomy" id="2763671"/>
    <lineage>
        <taxon>Bacteria</taxon>
        <taxon>Bacillati</taxon>
        <taxon>Bacillota</taxon>
        <taxon>Clostridia</taxon>
        <taxon>Lachnospirales</taxon>
        <taxon>Lachnospiraceae</taxon>
        <taxon>Jingyaoa</taxon>
    </lineage>
</organism>
<keyword evidence="2" id="KW-0479">Metal-binding</keyword>
<evidence type="ECO:0000256" key="2">
    <source>
        <dbReference type="ARBA" id="ARBA00022723"/>
    </source>
</evidence>
<proteinExistence type="predicted"/>
<dbReference type="EMBL" id="JACRSZ010000014">
    <property type="protein sequence ID" value="MBC8574003.1"/>
    <property type="molecule type" value="Genomic_DNA"/>
</dbReference>
<sequence>MKVEKTFPEVYREQCKIPFAFKEAVIYYFNPMKAPKSFYDASGGPFDVVPVDCWLFLKDEFGIVGQAPCGPIMEKRILPLIMTGEKKSYEEWYEKCYWAIRNDGFSSGVANELGRLDLALHDLMAKRAELPLHKFLGATRNWAKVYASGCGTNLTLDECIVEVDNFLDKGYDCFKIKVGTNFGTTIDADIEKIRVIRSEIGEDKRLAVDVNQIWKANEAMAFYDKIAKFNIAWYEEPVHSHDFRELAKITQMCPVPIGMGESVKNYYMLEEYVHCGVGQLQPIPTNLCAVKDWWRGRQLAYDNDIEFTSGGISQLTASYIASGKETDMVEYLAPIIAPLAKYMKRVPEEKDGKFILDELPGAGLEPDLELMRKMGVIKHIEFMN</sequence>
<dbReference type="PANTHER" id="PTHR13794">
    <property type="entry name" value="ENOLASE SUPERFAMILY, MANDELATE RACEMASE"/>
    <property type="match status" value="1"/>
</dbReference>
<evidence type="ECO:0000259" key="4">
    <source>
        <dbReference type="SMART" id="SM00922"/>
    </source>
</evidence>
<evidence type="ECO:0000256" key="1">
    <source>
        <dbReference type="ARBA" id="ARBA00001946"/>
    </source>
</evidence>
<dbReference type="SUPFAM" id="SSF54826">
    <property type="entry name" value="Enolase N-terminal domain-like"/>
    <property type="match status" value="1"/>
</dbReference>
<dbReference type="Gene3D" id="3.20.20.120">
    <property type="entry name" value="Enolase-like C-terminal domain"/>
    <property type="match status" value="1"/>
</dbReference>
<dbReference type="InterPro" id="IPR013342">
    <property type="entry name" value="Mandelate_racemase_C"/>
</dbReference>
<dbReference type="Gene3D" id="3.30.390.10">
    <property type="entry name" value="Enolase-like, N-terminal domain"/>
    <property type="match status" value="1"/>
</dbReference>
<evidence type="ECO:0000256" key="3">
    <source>
        <dbReference type="ARBA" id="ARBA00022842"/>
    </source>
</evidence>
<dbReference type="PANTHER" id="PTHR13794:SF58">
    <property type="entry name" value="MITOCHONDRIAL ENOLASE SUPERFAMILY MEMBER 1"/>
    <property type="match status" value="1"/>
</dbReference>
<reference evidence="5 6" key="1">
    <citation type="submission" date="2020-08" db="EMBL/GenBank/DDBJ databases">
        <title>Genome public.</title>
        <authorList>
            <person name="Liu C."/>
            <person name="Sun Q."/>
        </authorList>
    </citation>
    <scope>NUCLEOTIDE SEQUENCE [LARGE SCALE GENOMIC DNA]</scope>
    <source>
        <strain evidence="5 6">NSJ-46</strain>
    </source>
</reference>